<dbReference type="EMBL" id="JAAAXW010000659">
    <property type="protein sequence ID" value="KAF9536543.1"/>
    <property type="molecule type" value="Genomic_DNA"/>
</dbReference>
<sequence>MPNISDGQRELGDIEFLIPQYSIDNDDETEEEAMLLYVMALSTRFIERPRKDRSKTNLHFYFTEVFPYFSEAAFMSCFRTTKEGFKSLMDLLQAHDIFYNKSTNPQAHPGWQLAVALMRIGTYGNGASAVRVERTLFLGQGTVTLYTNRVITAILVKRDQWLAWPDAARSREMRQVLTPEGFPGCVGFVD</sequence>
<dbReference type="AlphaFoldDB" id="A0A9P6EWH4"/>
<accession>A0A9P6EWH4</accession>
<protein>
    <submittedName>
        <fullName evidence="1">Uncharacterized protein</fullName>
    </submittedName>
</protein>
<name>A0A9P6EWH4_9FUNG</name>
<dbReference type="Proteomes" id="UP000723463">
    <property type="component" value="Unassembled WGS sequence"/>
</dbReference>
<gene>
    <name evidence="1" type="ORF">EC957_010490</name>
</gene>
<evidence type="ECO:0000313" key="1">
    <source>
        <dbReference type="EMBL" id="KAF9536543.1"/>
    </source>
</evidence>
<evidence type="ECO:0000313" key="2">
    <source>
        <dbReference type="Proteomes" id="UP000723463"/>
    </source>
</evidence>
<keyword evidence="2" id="KW-1185">Reference proteome</keyword>
<comment type="caution">
    <text evidence="1">The sequence shown here is derived from an EMBL/GenBank/DDBJ whole genome shotgun (WGS) entry which is preliminary data.</text>
</comment>
<organism evidence="1 2">
    <name type="scientific">Mortierella hygrophila</name>
    <dbReference type="NCBI Taxonomy" id="979708"/>
    <lineage>
        <taxon>Eukaryota</taxon>
        <taxon>Fungi</taxon>
        <taxon>Fungi incertae sedis</taxon>
        <taxon>Mucoromycota</taxon>
        <taxon>Mortierellomycotina</taxon>
        <taxon>Mortierellomycetes</taxon>
        <taxon>Mortierellales</taxon>
        <taxon>Mortierellaceae</taxon>
        <taxon>Mortierella</taxon>
    </lineage>
</organism>
<proteinExistence type="predicted"/>
<reference evidence="1" key="1">
    <citation type="journal article" date="2020" name="Fungal Divers.">
        <title>Resolving the Mortierellaceae phylogeny through synthesis of multi-gene phylogenetics and phylogenomics.</title>
        <authorList>
            <person name="Vandepol N."/>
            <person name="Liber J."/>
            <person name="Desiro A."/>
            <person name="Na H."/>
            <person name="Kennedy M."/>
            <person name="Barry K."/>
            <person name="Grigoriev I.V."/>
            <person name="Miller A.N."/>
            <person name="O'Donnell K."/>
            <person name="Stajich J.E."/>
            <person name="Bonito G."/>
        </authorList>
    </citation>
    <scope>NUCLEOTIDE SEQUENCE</scope>
    <source>
        <strain evidence="1">NRRL 2591</strain>
    </source>
</reference>
<feature type="non-terminal residue" evidence="1">
    <location>
        <position position="190"/>
    </location>
</feature>